<feature type="transmembrane region" description="Helical" evidence="1">
    <location>
        <begin position="219"/>
        <end position="243"/>
    </location>
</feature>
<feature type="domain" description="Acyltransferase 3" evidence="2">
    <location>
        <begin position="2"/>
        <end position="307"/>
    </location>
</feature>
<feature type="transmembrane region" description="Helical" evidence="1">
    <location>
        <begin position="175"/>
        <end position="199"/>
    </location>
</feature>
<dbReference type="PANTHER" id="PTHR11161">
    <property type="entry name" value="O-ACYLTRANSFERASE"/>
    <property type="match status" value="1"/>
</dbReference>
<proteinExistence type="predicted"/>
<dbReference type="InterPro" id="IPR002656">
    <property type="entry name" value="Acyl_transf_3_dom"/>
</dbReference>
<feature type="transmembrane region" description="Helical" evidence="1">
    <location>
        <begin position="95"/>
        <end position="115"/>
    </location>
</feature>
<comment type="caution">
    <text evidence="3">The sequence shown here is derived from an EMBL/GenBank/DDBJ whole genome shotgun (WGS) entry which is preliminary data.</text>
</comment>
<feature type="transmembrane region" description="Helical" evidence="1">
    <location>
        <begin position="288"/>
        <end position="310"/>
    </location>
</feature>
<feature type="transmembrane region" description="Helical" evidence="1">
    <location>
        <begin position="7"/>
        <end position="28"/>
    </location>
</feature>
<dbReference type="OrthoDB" id="10006435at2759"/>
<feature type="transmembrane region" description="Helical" evidence="1">
    <location>
        <begin position="255"/>
        <end position="276"/>
    </location>
</feature>
<feature type="transmembrane region" description="Helical" evidence="1">
    <location>
        <begin position="146"/>
        <end position="163"/>
    </location>
</feature>
<sequence length="350" mass="40157">MFAIHRYLRLTPAYAVVIGLMATLVPYFGNGPYWFAVEQDQAKCIRHWWQNLLYINNFVKNESDLCYPESWYLANDMQFFLLSPLLIYPLWRFKLIGVGTTCLAAIASIVVSAVVTHQMEWAPTVIYSIPFKNYFVGYYMKPWNRFGTYVVGIVLGYILYLRLKNPTKFKAIPKVVVIVGWILSTFLALGVIFGGMYYFDPKNEEETFTSVHAAIYAGIHRQVFSVSIAWVVFACVTGNGGWVNSLLSWKVFMPLGRLTFCMYITAYRLQLIYHLMQPHPVHLSVYNTVYMFFAHLVMSSLVAFLLTTSVETPFMQLEKLLFASQMQPKVPKPNMVEAAAVDPEDPKIVD</sequence>
<dbReference type="InterPro" id="IPR052728">
    <property type="entry name" value="O2_lipid_transport_reg"/>
</dbReference>
<dbReference type="Pfam" id="PF01757">
    <property type="entry name" value="Acyl_transf_3"/>
    <property type="match status" value="1"/>
</dbReference>
<evidence type="ECO:0000256" key="1">
    <source>
        <dbReference type="SAM" id="Phobius"/>
    </source>
</evidence>
<gene>
    <name evidence="3" type="ORF">AFUS01_LOCUS16831</name>
</gene>
<evidence type="ECO:0000313" key="4">
    <source>
        <dbReference type="Proteomes" id="UP000708208"/>
    </source>
</evidence>
<dbReference type="EMBL" id="CAJVCH010157231">
    <property type="protein sequence ID" value="CAG7728020.1"/>
    <property type="molecule type" value="Genomic_DNA"/>
</dbReference>
<organism evidence="3 4">
    <name type="scientific">Allacma fusca</name>
    <dbReference type="NCBI Taxonomy" id="39272"/>
    <lineage>
        <taxon>Eukaryota</taxon>
        <taxon>Metazoa</taxon>
        <taxon>Ecdysozoa</taxon>
        <taxon>Arthropoda</taxon>
        <taxon>Hexapoda</taxon>
        <taxon>Collembola</taxon>
        <taxon>Symphypleona</taxon>
        <taxon>Sminthuridae</taxon>
        <taxon>Allacma</taxon>
    </lineage>
</organism>
<reference evidence="3" key="1">
    <citation type="submission" date="2021-06" db="EMBL/GenBank/DDBJ databases">
        <authorList>
            <person name="Hodson N. C."/>
            <person name="Mongue J. A."/>
            <person name="Jaron S. K."/>
        </authorList>
    </citation>
    <scope>NUCLEOTIDE SEQUENCE</scope>
</reference>
<evidence type="ECO:0000313" key="3">
    <source>
        <dbReference type="EMBL" id="CAG7728020.1"/>
    </source>
</evidence>
<keyword evidence="1" id="KW-0472">Membrane</keyword>
<keyword evidence="4" id="KW-1185">Reference proteome</keyword>
<protein>
    <recommendedName>
        <fullName evidence="2">Acyltransferase 3 domain-containing protein</fullName>
    </recommendedName>
</protein>
<accession>A0A8J2KLE1</accession>
<dbReference type="GO" id="GO:0016747">
    <property type="term" value="F:acyltransferase activity, transferring groups other than amino-acyl groups"/>
    <property type="evidence" value="ECO:0007669"/>
    <property type="project" value="InterPro"/>
</dbReference>
<name>A0A8J2KLE1_9HEXA</name>
<keyword evidence="1" id="KW-1133">Transmembrane helix</keyword>
<dbReference type="AlphaFoldDB" id="A0A8J2KLE1"/>
<dbReference type="PANTHER" id="PTHR11161:SF0">
    <property type="entry name" value="O-ACYLTRANSFERASE LIKE PROTEIN"/>
    <property type="match status" value="1"/>
</dbReference>
<evidence type="ECO:0000259" key="2">
    <source>
        <dbReference type="Pfam" id="PF01757"/>
    </source>
</evidence>
<dbReference type="Proteomes" id="UP000708208">
    <property type="component" value="Unassembled WGS sequence"/>
</dbReference>
<keyword evidence="1" id="KW-0812">Transmembrane</keyword>